<name>A0A0C9NC02_SPHPI</name>
<dbReference type="InterPro" id="IPR000160">
    <property type="entry name" value="GGDEF_dom"/>
</dbReference>
<dbReference type="PROSITE" id="PS50887">
    <property type="entry name" value="GGDEF"/>
    <property type="match status" value="1"/>
</dbReference>
<dbReference type="GO" id="GO:0005886">
    <property type="term" value="C:plasma membrane"/>
    <property type="evidence" value="ECO:0007669"/>
    <property type="project" value="TreeGrafter"/>
</dbReference>
<gene>
    <name evidence="6" type="ORF">SP6_29_00080</name>
</gene>
<evidence type="ECO:0000256" key="2">
    <source>
        <dbReference type="ARBA" id="ARBA00034247"/>
    </source>
</evidence>
<dbReference type="SUPFAM" id="SSF55073">
    <property type="entry name" value="Nucleotide cyclase"/>
    <property type="match status" value="1"/>
</dbReference>
<evidence type="ECO:0000256" key="4">
    <source>
        <dbReference type="SAM" id="MobiDB-lite"/>
    </source>
</evidence>
<dbReference type="SMART" id="SM00267">
    <property type="entry name" value="GGDEF"/>
    <property type="match status" value="1"/>
</dbReference>
<dbReference type="InterPro" id="IPR043128">
    <property type="entry name" value="Rev_trsase/Diguanyl_cyclase"/>
</dbReference>
<comment type="caution">
    <text evidence="6">The sequence shown here is derived from an EMBL/GenBank/DDBJ whole genome shotgun (WGS) entry which is preliminary data.</text>
</comment>
<evidence type="ECO:0000256" key="1">
    <source>
        <dbReference type="ARBA" id="ARBA00012528"/>
    </source>
</evidence>
<dbReference type="PANTHER" id="PTHR45138:SF9">
    <property type="entry name" value="DIGUANYLATE CYCLASE DGCM-RELATED"/>
    <property type="match status" value="1"/>
</dbReference>
<organism evidence="6 7">
    <name type="scientific">Sphingomonas paucimobilis NBRC 13935</name>
    <dbReference type="NCBI Taxonomy" id="1219050"/>
    <lineage>
        <taxon>Bacteria</taxon>
        <taxon>Pseudomonadati</taxon>
        <taxon>Pseudomonadota</taxon>
        <taxon>Alphaproteobacteria</taxon>
        <taxon>Sphingomonadales</taxon>
        <taxon>Sphingomonadaceae</taxon>
        <taxon>Sphingomonas</taxon>
    </lineage>
</organism>
<dbReference type="AlphaFoldDB" id="A0A0C9NC02"/>
<dbReference type="Proteomes" id="UP000032025">
    <property type="component" value="Unassembled WGS sequence"/>
</dbReference>
<dbReference type="GeneID" id="78527478"/>
<dbReference type="CDD" id="cd01949">
    <property type="entry name" value="GGDEF"/>
    <property type="match status" value="1"/>
</dbReference>
<keyword evidence="7" id="KW-1185">Reference proteome</keyword>
<dbReference type="RefSeq" id="WP_007406668.1">
    <property type="nucleotide sequence ID" value="NZ_BBJS01000029.1"/>
</dbReference>
<dbReference type="PANTHER" id="PTHR45138">
    <property type="entry name" value="REGULATORY COMPONENTS OF SENSORY TRANSDUCTION SYSTEM"/>
    <property type="match status" value="1"/>
</dbReference>
<keyword evidence="3" id="KW-0175">Coiled coil</keyword>
<feature type="coiled-coil region" evidence="3">
    <location>
        <begin position="153"/>
        <end position="180"/>
    </location>
</feature>
<dbReference type="Pfam" id="PF00990">
    <property type="entry name" value="GGDEF"/>
    <property type="match status" value="1"/>
</dbReference>
<dbReference type="EMBL" id="BBJS01000029">
    <property type="protein sequence ID" value="GAN13817.1"/>
    <property type="molecule type" value="Genomic_DNA"/>
</dbReference>
<evidence type="ECO:0000313" key="6">
    <source>
        <dbReference type="EMBL" id="GAN13817.1"/>
    </source>
</evidence>
<evidence type="ECO:0000259" key="5">
    <source>
        <dbReference type="PROSITE" id="PS50887"/>
    </source>
</evidence>
<dbReference type="GO" id="GO:0052621">
    <property type="term" value="F:diguanylate cyclase activity"/>
    <property type="evidence" value="ECO:0007669"/>
    <property type="project" value="UniProtKB-EC"/>
</dbReference>
<evidence type="ECO:0000313" key="7">
    <source>
        <dbReference type="Proteomes" id="UP000032025"/>
    </source>
</evidence>
<comment type="catalytic activity">
    <reaction evidence="2">
        <text>2 GTP = 3',3'-c-di-GMP + 2 diphosphate</text>
        <dbReference type="Rhea" id="RHEA:24898"/>
        <dbReference type="ChEBI" id="CHEBI:33019"/>
        <dbReference type="ChEBI" id="CHEBI:37565"/>
        <dbReference type="ChEBI" id="CHEBI:58805"/>
        <dbReference type="EC" id="2.7.7.65"/>
    </reaction>
</comment>
<feature type="domain" description="GGDEF" evidence="5">
    <location>
        <begin position="207"/>
        <end position="339"/>
    </location>
</feature>
<dbReference type="GO" id="GO:0043709">
    <property type="term" value="P:cell adhesion involved in single-species biofilm formation"/>
    <property type="evidence" value="ECO:0007669"/>
    <property type="project" value="TreeGrafter"/>
</dbReference>
<reference evidence="6 7" key="1">
    <citation type="submission" date="2014-08" db="EMBL/GenBank/DDBJ databases">
        <title>Whole genome shotgun sequence of Sphingomonas paucimobilis NBRC 13935.</title>
        <authorList>
            <person name="Hosoyama A."/>
            <person name="Hashimoto M."/>
            <person name="Hosoyama Y."/>
            <person name="Noguchi M."/>
            <person name="Uohara A."/>
            <person name="Ohji S."/>
            <person name="Katano-Makiyama Y."/>
            <person name="Ichikawa N."/>
            <person name="Kimura A."/>
            <person name="Yamazoe A."/>
            <person name="Fujita N."/>
        </authorList>
    </citation>
    <scope>NUCLEOTIDE SEQUENCE [LARGE SCALE GENOMIC DNA]</scope>
    <source>
        <strain evidence="6 7">NBRC 13935</strain>
    </source>
</reference>
<dbReference type="GO" id="GO:1902201">
    <property type="term" value="P:negative regulation of bacterial-type flagellum-dependent cell motility"/>
    <property type="evidence" value="ECO:0007669"/>
    <property type="project" value="TreeGrafter"/>
</dbReference>
<proteinExistence type="predicted"/>
<dbReference type="InterPro" id="IPR050469">
    <property type="entry name" value="Diguanylate_Cyclase"/>
</dbReference>
<dbReference type="NCBIfam" id="TIGR00254">
    <property type="entry name" value="GGDEF"/>
    <property type="match status" value="1"/>
</dbReference>
<dbReference type="EC" id="2.7.7.65" evidence="1"/>
<sequence length="339" mass="37257">MTSTDKLYQRIGQFLEDHRLVPDPAHYAFVHAILTQPNSSLAKAAAALIDGGVRLHQDDIQRLGGPTAGQRQAPPPAPPTRDHLVDAAATRTDALAEQTQDHVETLSAMIRTMQADTSAFSANLERSAAEIQRGEPIGLATLAKLTGEMLERIHDSERRLEQATAEADALREKLVEARASARRDPLTGLANRLAFNESIGQCFQSPESCYLALCDVDRFKRINDEHGHAVGDRVLNAIGQILSEEGRGHLVCRHGGEEFAILMTKLTMTEARALIDRARDAVREKRLRVRETGEAIGEVTFSAGITAFRPDDTHETVFARADALLYRAKNEGRNRICAD</sequence>
<evidence type="ECO:0000256" key="3">
    <source>
        <dbReference type="SAM" id="Coils"/>
    </source>
</evidence>
<accession>A0A0C9NC02</accession>
<dbReference type="InterPro" id="IPR029787">
    <property type="entry name" value="Nucleotide_cyclase"/>
</dbReference>
<feature type="region of interest" description="Disordered" evidence="4">
    <location>
        <begin position="61"/>
        <end position="82"/>
    </location>
</feature>
<dbReference type="Gene3D" id="3.30.70.270">
    <property type="match status" value="1"/>
</dbReference>
<protein>
    <recommendedName>
        <fullName evidence="1">diguanylate cyclase</fullName>
        <ecNumber evidence="1">2.7.7.65</ecNumber>
    </recommendedName>
</protein>
<dbReference type="FunFam" id="3.30.70.270:FF:000001">
    <property type="entry name" value="Diguanylate cyclase domain protein"/>
    <property type="match status" value="1"/>
</dbReference>